<name>X1NZX5_9ZZZZ</name>
<gene>
    <name evidence="1" type="ORF">S06H3_42067</name>
</gene>
<accession>X1NZX5</accession>
<comment type="caution">
    <text evidence="1">The sequence shown here is derived from an EMBL/GenBank/DDBJ whole genome shotgun (WGS) entry which is preliminary data.</text>
</comment>
<evidence type="ECO:0000313" key="1">
    <source>
        <dbReference type="EMBL" id="GAI35751.1"/>
    </source>
</evidence>
<reference evidence="1" key="1">
    <citation type="journal article" date="2014" name="Front. Microbiol.">
        <title>High frequency of phylogenetically diverse reductive dehalogenase-homologous genes in deep subseafloor sedimentary metagenomes.</title>
        <authorList>
            <person name="Kawai M."/>
            <person name="Futagami T."/>
            <person name="Toyoda A."/>
            <person name="Takaki Y."/>
            <person name="Nishi S."/>
            <person name="Hori S."/>
            <person name="Arai W."/>
            <person name="Tsubouchi T."/>
            <person name="Morono Y."/>
            <person name="Uchiyama I."/>
            <person name="Ito T."/>
            <person name="Fujiyama A."/>
            <person name="Inagaki F."/>
            <person name="Takami H."/>
        </authorList>
    </citation>
    <scope>NUCLEOTIDE SEQUENCE</scope>
    <source>
        <strain evidence="1">Expedition CK06-06</strain>
    </source>
</reference>
<protein>
    <submittedName>
        <fullName evidence="1">Uncharacterized protein</fullName>
    </submittedName>
</protein>
<organism evidence="1">
    <name type="scientific">marine sediment metagenome</name>
    <dbReference type="NCBI Taxonomy" id="412755"/>
    <lineage>
        <taxon>unclassified sequences</taxon>
        <taxon>metagenomes</taxon>
        <taxon>ecological metagenomes</taxon>
    </lineage>
</organism>
<dbReference type="AlphaFoldDB" id="X1NZX5"/>
<dbReference type="EMBL" id="BARV01025982">
    <property type="protein sequence ID" value="GAI35751.1"/>
    <property type="molecule type" value="Genomic_DNA"/>
</dbReference>
<sequence>WYYEVKAEVPRRWTTSQVLSFIKAGLITKERGVVELGLIGYDTEHIDIYVKSI</sequence>
<proteinExistence type="predicted"/>
<feature type="non-terminal residue" evidence="1">
    <location>
        <position position="1"/>
    </location>
</feature>